<organism evidence="1 2">
    <name type="scientific">Vespula germanica</name>
    <name type="common">German yellow jacket</name>
    <name type="synonym">Paravespula germanica</name>
    <dbReference type="NCBI Taxonomy" id="30212"/>
    <lineage>
        <taxon>Eukaryota</taxon>
        <taxon>Metazoa</taxon>
        <taxon>Ecdysozoa</taxon>
        <taxon>Arthropoda</taxon>
        <taxon>Hexapoda</taxon>
        <taxon>Insecta</taxon>
        <taxon>Pterygota</taxon>
        <taxon>Neoptera</taxon>
        <taxon>Endopterygota</taxon>
        <taxon>Hymenoptera</taxon>
        <taxon>Apocrita</taxon>
        <taxon>Aculeata</taxon>
        <taxon>Vespoidea</taxon>
        <taxon>Vespidae</taxon>
        <taxon>Vespinae</taxon>
        <taxon>Vespula</taxon>
    </lineage>
</organism>
<sequence>MGISQTDKCRDLSTSACFTPFSLRAQHDMPLAAAGVHHDARIKGGEDTDWLGVAKWPTVCDLKRREQFFFTTPFQEISVPWEKSFTYVSTF</sequence>
<evidence type="ECO:0000313" key="1">
    <source>
        <dbReference type="EMBL" id="KAF7417952.1"/>
    </source>
</evidence>
<dbReference type="EMBL" id="JACSDZ010000001">
    <property type="protein sequence ID" value="KAF7417952.1"/>
    <property type="molecule type" value="Genomic_DNA"/>
</dbReference>
<name>A0A834NTY8_VESGE</name>
<dbReference type="Proteomes" id="UP000617340">
    <property type="component" value="Unassembled WGS sequence"/>
</dbReference>
<comment type="caution">
    <text evidence="1">The sequence shown here is derived from an EMBL/GenBank/DDBJ whole genome shotgun (WGS) entry which is preliminary data.</text>
</comment>
<reference evidence="1" key="1">
    <citation type="journal article" date="2020" name="G3 (Bethesda)">
        <title>High-Quality Assemblies for Three Invasive Social Wasps from the &lt;i&gt;Vespula&lt;/i&gt; Genus.</title>
        <authorList>
            <person name="Harrop T.W.R."/>
            <person name="Guhlin J."/>
            <person name="McLaughlin G.M."/>
            <person name="Permina E."/>
            <person name="Stockwell P."/>
            <person name="Gilligan J."/>
            <person name="Le Lec M.F."/>
            <person name="Gruber M.A.M."/>
            <person name="Quinn O."/>
            <person name="Lovegrove M."/>
            <person name="Duncan E.J."/>
            <person name="Remnant E.J."/>
            <person name="Van Eeckhoven J."/>
            <person name="Graham B."/>
            <person name="Knapp R.A."/>
            <person name="Langford K.W."/>
            <person name="Kronenberg Z."/>
            <person name="Press M.O."/>
            <person name="Eacker S.M."/>
            <person name="Wilson-Rankin E.E."/>
            <person name="Purcell J."/>
            <person name="Lester P.J."/>
            <person name="Dearden P.K."/>
        </authorList>
    </citation>
    <scope>NUCLEOTIDE SEQUENCE</scope>
    <source>
        <strain evidence="1">Linc-1</strain>
    </source>
</reference>
<accession>A0A834NTY8</accession>
<gene>
    <name evidence="1" type="ORF">HZH68_000605</name>
</gene>
<keyword evidence="2" id="KW-1185">Reference proteome</keyword>
<dbReference type="AlphaFoldDB" id="A0A834NTY8"/>
<protein>
    <submittedName>
        <fullName evidence="1">Uncharacterized protein</fullName>
    </submittedName>
</protein>
<proteinExistence type="predicted"/>
<evidence type="ECO:0000313" key="2">
    <source>
        <dbReference type="Proteomes" id="UP000617340"/>
    </source>
</evidence>